<keyword evidence="1" id="KW-0472">Membrane</keyword>
<gene>
    <name evidence="2" type="ORF">DI533_20090</name>
</gene>
<name>A0A2W5TWK0_CERSP</name>
<sequence>MTERRPSAGIIAYIVLIFAVAMVLGLTLGGCTSVPPGTYVGSGTCDQCIGPYDVTLTSHRAALARGL</sequence>
<evidence type="ECO:0008006" key="4">
    <source>
        <dbReference type="Google" id="ProtNLM"/>
    </source>
</evidence>
<reference evidence="2 3" key="1">
    <citation type="submission" date="2017-08" db="EMBL/GenBank/DDBJ databases">
        <title>Infants hospitalized years apart are colonized by the same room-sourced microbial strains.</title>
        <authorList>
            <person name="Brooks B."/>
            <person name="Olm M.R."/>
            <person name="Firek B.A."/>
            <person name="Baker R."/>
            <person name="Thomas B.C."/>
            <person name="Morowitz M.J."/>
            <person name="Banfield J.F."/>
        </authorList>
    </citation>
    <scope>NUCLEOTIDE SEQUENCE [LARGE SCALE GENOMIC DNA]</scope>
    <source>
        <strain evidence="2">S2_003_000_R2_11</strain>
    </source>
</reference>
<dbReference type="Proteomes" id="UP000248975">
    <property type="component" value="Unassembled WGS sequence"/>
</dbReference>
<feature type="transmembrane region" description="Helical" evidence="1">
    <location>
        <begin position="7"/>
        <end position="28"/>
    </location>
</feature>
<evidence type="ECO:0000313" key="2">
    <source>
        <dbReference type="EMBL" id="PZQ95153.1"/>
    </source>
</evidence>
<dbReference type="EMBL" id="QFQS01000009">
    <property type="protein sequence ID" value="PZQ95153.1"/>
    <property type="molecule type" value="Genomic_DNA"/>
</dbReference>
<keyword evidence="1" id="KW-0812">Transmembrane</keyword>
<organism evidence="2 3">
    <name type="scientific">Cereibacter sphaeroides</name>
    <name type="common">Rhodobacter sphaeroides</name>
    <dbReference type="NCBI Taxonomy" id="1063"/>
    <lineage>
        <taxon>Bacteria</taxon>
        <taxon>Pseudomonadati</taxon>
        <taxon>Pseudomonadota</taxon>
        <taxon>Alphaproteobacteria</taxon>
        <taxon>Rhodobacterales</taxon>
        <taxon>Paracoccaceae</taxon>
        <taxon>Cereibacter</taxon>
    </lineage>
</organism>
<proteinExistence type="predicted"/>
<accession>A0A2W5TWK0</accession>
<comment type="caution">
    <text evidence="2">The sequence shown here is derived from an EMBL/GenBank/DDBJ whole genome shotgun (WGS) entry which is preliminary data.</text>
</comment>
<evidence type="ECO:0000313" key="3">
    <source>
        <dbReference type="Proteomes" id="UP000248975"/>
    </source>
</evidence>
<protein>
    <recommendedName>
        <fullName evidence="4">Lipoprotein</fullName>
    </recommendedName>
</protein>
<evidence type="ECO:0000256" key="1">
    <source>
        <dbReference type="SAM" id="Phobius"/>
    </source>
</evidence>
<keyword evidence="1" id="KW-1133">Transmembrane helix</keyword>
<dbReference type="PROSITE" id="PS51257">
    <property type="entry name" value="PROKAR_LIPOPROTEIN"/>
    <property type="match status" value="1"/>
</dbReference>
<dbReference type="AlphaFoldDB" id="A0A2W5TWK0"/>